<keyword evidence="5" id="KW-0808">Transferase</keyword>
<evidence type="ECO:0000256" key="6">
    <source>
        <dbReference type="ARBA" id="ARBA00022723"/>
    </source>
</evidence>
<evidence type="ECO:0000256" key="11">
    <source>
        <dbReference type="ARBA" id="ARBA00049893"/>
    </source>
</evidence>
<evidence type="ECO:0000256" key="5">
    <source>
        <dbReference type="ARBA" id="ARBA00022679"/>
    </source>
</evidence>
<organism evidence="13 14">
    <name type="scientific">Piscibacillus salipiscarius</name>
    <dbReference type="NCBI Taxonomy" id="299480"/>
    <lineage>
        <taxon>Bacteria</taxon>
        <taxon>Bacillati</taxon>
        <taxon>Bacillota</taxon>
        <taxon>Bacilli</taxon>
        <taxon>Bacillales</taxon>
        <taxon>Bacillaceae</taxon>
        <taxon>Piscibacillus</taxon>
    </lineage>
</organism>
<evidence type="ECO:0000256" key="2">
    <source>
        <dbReference type="ARBA" id="ARBA00001947"/>
    </source>
</evidence>
<comment type="caution">
    <text evidence="13">The sequence shown here is derived from an EMBL/GenBank/DDBJ whole genome shotgun (WGS) entry which is preliminary data.</text>
</comment>
<comment type="catalytic activity">
    <reaction evidence="1">
        <text>inosine + phosphate = alpha-D-ribose 1-phosphate + hypoxanthine</text>
        <dbReference type="Rhea" id="RHEA:27646"/>
        <dbReference type="ChEBI" id="CHEBI:17368"/>
        <dbReference type="ChEBI" id="CHEBI:17596"/>
        <dbReference type="ChEBI" id="CHEBI:43474"/>
        <dbReference type="ChEBI" id="CHEBI:57720"/>
        <dbReference type="EC" id="2.4.2.1"/>
    </reaction>
    <physiologicalReaction direction="left-to-right" evidence="1">
        <dbReference type="Rhea" id="RHEA:27647"/>
    </physiologicalReaction>
</comment>
<comment type="catalytic activity">
    <reaction evidence="10">
        <text>adenosine + phosphate = alpha-D-ribose 1-phosphate + adenine</text>
        <dbReference type="Rhea" id="RHEA:27642"/>
        <dbReference type="ChEBI" id="CHEBI:16335"/>
        <dbReference type="ChEBI" id="CHEBI:16708"/>
        <dbReference type="ChEBI" id="CHEBI:43474"/>
        <dbReference type="ChEBI" id="CHEBI:57720"/>
        <dbReference type="EC" id="2.4.2.1"/>
    </reaction>
    <physiologicalReaction direction="left-to-right" evidence="10">
        <dbReference type="Rhea" id="RHEA:27643"/>
    </physiologicalReaction>
</comment>
<keyword evidence="8" id="KW-0862">Zinc</keyword>
<evidence type="ECO:0000256" key="9">
    <source>
        <dbReference type="ARBA" id="ARBA00047989"/>
    </source>
</evidence>
<comment type="cofactor">
    <cofactor evidence="2">
        <name>Zn(2+)</name>
        <dbReference type="ChEBI" id="CHEBI:29105"/>
    </cofactor>
</comment>
<comment type="catalytic activity">
    <reaction evidence="9">
        <text>adenosine + H2O + H(+) = inosine + NH4(+)</text>
        <dbReference type="Rhea" id="RHEA:24408"/>
        <dbReference type="ChEBI" id="CHEBI:15377"/>
        <dbReference type="ChEBI" id="CHEBI:15378"/>
        <dbReference type="ChEBI" id="CHEBI:16335"/>
        <dbReference type="ChEBI" id="CHEBI:17596"/>
        <dbReference type="ChEBI" id="CHEBI:28938"/>
        <dbReference type="EC" id="3.5.4.4"/>
    </reaction>
    <physiologicalReaction direction="left-to-right" evidence="9">
        <dbReference type="Rhea" id="RHEA:24409"/>
    </physiologicalReaction>
</comment>
<evidence type="ECO:0000256" key="1">
    <source>
        <dbReference type="ARBA" id="ARBA00000553"/>
    </source>
</evidence>
<dbReference type="PANTHER" id="PTHR30616:SF2">
    <property type="entry name" value="PURINE NUCLEOSIDE PHOSPHORYLASE LACC1"/>
    <property type="match status" value="1"/>
</dbReference>
<evidence type="ECO:0000313" key="14">
    <source>
        <dbReference type="Proteomes" id="UP001597452"/>
    </source>
</evidence>
<comment type="function">
    <text evidence="3">Purine nucleoside enzyme that catalyzes the phosphorolysis of adenosine and inosine nucleosides, yielding D-ribose 1-phosphate and the respective free bases, adenine and hypoxanthine. Also catalyzes the phosphorolysis of S-methyl-5'-thioadenosine into adenine and S-methyl-5-thio-alpha-D-ribose 1-phosphate. Also has adenosine deaminase activity.</text>
</comment>
<dbReference type="PANTHER" id="PTHR30616">
    <property type="entry name" value="UNCHARACTERIZED PROTEIN YFIH"/>
    <property type="match status" value="1"/>
</dbReference>
<evidence type="ECO:0000256" key="7">
    <source>
        <dbReference type="ARBA" id="ARBA00022801"/>
    </source>
</evidence>
<keyword evidence="7" id="KW-0378">Hydrolase</keyword>
<evidence type="ECO:0000256" key="3">
    <source>
        <dbReference type="ARBA" id="ARBA00003215"/>
    </source>
</evidence>
<dbReference type="CDD" id="cd16833">
    <property type="entry name" value="YfiH"/>
    <property type="match status" value="1"/>
</dbReference>
<dbReference type="SUPFAM" id="SSF64438">
    <property type="entry name" value="CNF1/YfiH-like putative cysteine hydrolases"/>
    <property type="match status" value="1"/>
</dbReference>
<dbReference type="InterPro" id="IPR011324">
    <property type="entry name" value="Cytotoxic_necrot_fac-like_cat"/>
</dbReference>
<keyword evidence="6" id="KW-0479">Metal-binding</keyword>
<dbReference type="InterPro" id="IPR038371">
    <property type="entry name" value="Cu_polyphenol_OxRdtase_sf"/>
</dbReference>
<sequence length="263" mass="29823">MEILQLVDDVLKVTPWNQSKVQAGFSTRKGGVSESPYQSMNLGIHVNDSETAVLKNREIFSQKANTDLSSWKAVNQVHSNNIMDLSKESGGHQYNHHHPEVDADGMITNQVGQVLTAFYADCVPLLFKSKDDHWIGIAHAGWKGTVSEIGPKMVHLFNEKGIDSKNLEVVIGPCISKNNYEVDQRVADHVPEKFHSEVLMPTREGHYLLDLKRLNTLFLVDNGVNESSVYITNYCTFNDEEWLFSHRRDQGKTGRMMAYLYKQ</sequence>
<dbReference type="Gene3D" id="3.60.140.10">
    <property type="entry name" value="CNF1/YfiH-like putative cysteine hydrolases"/>
    <property type="match status" value="1"/>
</dbReference>
<comment type="catalytic activity">
    <reaction evidence="11">
        <text>S-methyl-5'-thioadenosine + phosphate = 5-(methylsulfanyl)-alpha-D-ribose 1-phosphate + adenine</text>
        <dbReference type="Rhea" id="RHEA:11852"/>
        <dbReference type="ChEBI" id="CHEBI:16708"/>
        <dbReference type="ChEBI" id="CHEBI:17509"/>
        <dbReference type="ChEBI" id="CHEBI:43474"/>
        <dbReference type="ChEBI" id="CHEBI:58533"/>
        <dbReference type="EC" id="2.4.2.28"/>
    </reaction>
    <physiologicalReaction direction="left-to-right" evidence="11">
        <dbReference type="Rhea" id="RHEA:11853"/>
    </physiologicalReaction>
</comment>
<reference evidence="14" key="1">
    <citation type="journal article" date="2019" name="Int. J. Syst. Evol. Microbiol.">
        <title>The Global Catalogue of Microorganisms (GCM) 10K type strain sequencing project: providing services to taxonomists for standard genome sequencing and annotation.</title>
        <authorList>
            <consortium name="The Broad Institute Genomics Platform"/>
            <consortium name="The Broad Institute Genome Sequencing Center for Infectious Disease"/>
            <person name="Wu L."/>
            <person name="Ma J."/>
        </authorList>
    </citation>
    <scope>NUCLEOTIDE SEQUENCE [LARGE SCALE GENOMIC DNA]</scope>
    <source>
        <strain evidence="14">TISTR 1571</strain>
    </source>
</reference>
<evidence type="ECO:0000256" key="8">
    <source>
        <dbReference type="ARBA" id="ARBA00022833"/>
    </source>
</evidence>
<comment type="similarity">
    <text evidence="4 12">Belongs to the purine nucleoside phosphorylase YfiH/LACC1 family.</text>
</comment>
<gene>
    <name evidence="13" type="primary">pgeF</name>
    <name evidence="13" type="ORF">ACFSW4_04910</name>
</gene>
<dbReference type="Proteomes" id="UP001597452">
    <property type="component" value="Unassembled WGS sequence"/>
</dbReference>
<evidence type="ECO:0000313" key="13">
    <source>
        <dbReference type="EMBL" id="MFD2638193.1"/>
    </source>
</evidence>
<dbReference type="RefSeq" id="WP_054751592.1">
    <property type="nucleotide sequence ID" value="NZ_JBHUMZ010000016.1"/>
</dbReference>
<dbReference type="NCBIfam" id="TIGR00726">
    <property type="entry name" value="peptidoglycan editing factor PgeF"/>
    <property type="match status" value="1"/>
</dbReference>
<dbReference type="InterPro" id="IPR003730">
    <property type="entry name" value="Cu_polyphenol_OxRdtase"/>
</dbReference>
<evidence type="ECO:0000256" key="10">
    <source>
        <dbReference type="ARBA" id="ARBA00048968"/>
    </source>
</evidence>
<dbReference type="Pfam" id="PF02578">
    <property type="entry name" value="Cu-oxidase_4"/>
    <property type="match status" value="1"/>
</dbReference>
<dbReference type="EMBL" id="JBHUMZ010000016">
    <property type="protein sequence ID" value="MFD2638193.1"/>
    <property type="molecule type" value="Genomic_DNA"/>
</dbReference>
<accession>A0ABW5Q8Y3</accession>
<name>A0ABW5Q8Y3_9BACI</name>
<evidence type="ECO:0000256" key="4">
    <source>
        <dbReference type="ARBA" id="ARBA00007353"/>
    </source>
</evidence>
<protein>
    <recommendedName>
        <fullName evidence="12">Purine nucleoside phosphorylase</fullName>
    </recommendedName>
</protein>
<keyword evidence="14" id="KW-1185">Reference proteome</keyword>
<proteinExistence type="inferred from homology"/>
<evidence type="ECO:0000256" key="12">
    <source>
        <dbReference type="RuleBase" id="RU361274"/>
    </source>
</evidence>